<evidence type="ECO:0000256" key="4">
    <source>
        <dbReference type="ARBA" id="ARBA00022729"/>
    </source>
</evidence>
<dbReference type="InterPro" id="IPR000914">
    <property type="entry name" value="SBP_5_dom"/>
</dbReference>
<evidence type="ECO:0000313" key="6">
    <source>
        <dbReference type="EMBL" id="SES41700.1"/>
    </source>
</evidence>
<dbReference type="GO" id="GO:0042597">
    <property type="term" value="C:periplasmic space"/>
    <property type="evidence" value="ECO:0007669"/>
    <property type="project" value="UniProtKB-ARBA"/>
</dbReference>
<feature type="domain" description="Solute-binding protein family 5" evidence="5">
    <location>
        <begin position="55"/>
        <end position="458"/>
    </location>
</feature>
<keyword evidence="7" id="KW-1185">Reference proteome</keyword>
<dbReference type="GO" id="GO:0015833">
    <property type="term" value="P:peptide transport"/>
    <property type="evidence" value="ECO:0007669"/>
    <property type="project" value="TreeGrafter"/>
</dbReference>
<evidence type="ECO:0000259" key="5">
    <source>
        <dbReference type="Pfam" id="PF00496"/>
    </source>
</evidence>
<dbReference type="Proteomes" id="UP000199051">
    <property type="component" value="Unassembled WGS sequence"/>
</dbReference>
<dbReference type="SUPFAM" id="SSF53850">
    <property type="entry name" value="Periplasmic binding protein-like II"/>
    <property type="match status" value="1"/>
</dbReference>
<dbReference type="GO" id="GO:1904680">
    <property type="term" value="F:peptide transmembrane transporter activity"/>
    <property type="evidence" value="ECO:0007669"/>
    <property type="project" value="TreeGrafter"/>
</dbReference>
<sequence length="548" mass="60196">MRHGGTLTLVGAGDADNLDPALSVHTATRGILRAYTRQLVTYRAGRDQATAGEVVADMATELPTRANGRLDPTGQEYVFTLRQGVRWDDHRPVTAADLARGIKRLAHPDAPSPALTYFARTIRGLARLRDELATLDPTEVTTAIECRVIEGIEVVGTDTIVLRTLGHSVDFLNILALPSASPAPIEYSGFLPGSDDIVRRLRSSGPYLVREYVPGKQLVLGRNPAWDPATDPVRAAHLDEVSVRMGVAEAEAFRLVDTGEVDMLWDIQPVTAELPRLFGDPRLEIHPAGLFSPYLAVNMLSPNENRATSKVQVRRAVSAALDRSAVSRVWGGPRLSELAWRVLPPLCSAYTPIDPIPPGSPTGDPEAARALLAEAGYPDGVTLRMVHRDRDIHPESVREMGIALARAGITLEPVPVSITELFATYFASAEPAVRGDWDLAFTGWEPDWHGDNARTYLQPLFESRPEGSWNLGFYTSPRVDRLLAEGRDSSDRDTANAAYRAVEAEVLRDMAVIPVLFAHQYWFHAPRVRGWEPYPVLNGDLTTVWLEP</sequence>
<dbReference type="GO" id="GO:0043190">
    <property type="term" value="C:ATP-binding cassette (ABC) transporter complex"/>
    <property type="evidence" value="ECO:0007669"/>
    <property type="project" value="InterPro"/>
</dbReference>
<evidence type="ECO:0000313" key="7">
    <source>
        <dbReference type="Proteomes" id="UP000199051"/>
    </source>
</evidence>
<evidence type="ECO:0000256" key="2">
    <source>
        <dbReference type="ARBA" id="ARBA00005695"/>
    </source>
</evidence>
<dbReference type="Gene3D" id="3.10.105.10">
    <property type="entry name" value="Dipeptide-binding Protein, Domain 3"/>
    <property type="match status" value="1"/>
</dbReference>
<dbReference type="Gene3D" id="3.40.190.10">
    <property type="entry name" value="Periplasmic binding protein-like II"/>
    <property type="match status" value="1"/>
</dbReference>
<dbReference type="GO" id="GO:0030313">
    <property type="term" value="C:cell envelope"/>
    <property type="evidence" value="ECO:0007669"/>
    <property type="project" value="UniProtKB-SubCell"/>
</dbReference>
<proteinExistence type="inferred from homology"/>
<dbReference type="PANTHER" id="PTHR30290">
    <property type="entry name" value="PERIPLASMIC BINDING COMPONENT OF ABC TRANSPORTER"/>
    <property type="match status" value="1"/>
</dbReference>
<keyword evidence="4" id="KW-0732">Signal</keyword>
<dbReference type="PIRSF" id="PIRSF002741">
    <property type="entry name" value="MppA"/>
    <property type="match status" value="1"/>
</dbReference>
<comment type="subcellular location">
    <subcellularLocation>
        <location evidence="1">Cell envelope</location>
    </subcellularLocation>
</comment>
<dbReference type="InterPro" id="IPR039424">
    <property type="entry name" value="SBP_5"/>
</dbReference>
<dbReference type="EMBL" id="FOGI01000013">
    <property type="protein sequence ID" value="SES41700.1"/>
    <property type="molecule type" value="Genomic_DNA"/>
</dbReference>
<evidence type="ECO:0000256" key="3">
    <source>
        <dbReference type="ARBA" id="ARBA00022448"/>
    </source>
</evidence>
<gene>
    <name evidence="6" type="ORF">SAMN04487818_11337</name>
</gene>
<dbReference type="PANTHER" id="PTHR30290:SF10">
    <property type="entry name" value="PERIPLASMIC OLIGOPEPTIDE-BINDING PROTEIN-RELATED"/>
    <property type="match status" value="1"/>
</dbReference>
<name>A0A1H9X6D5_9PSEU</name>
<dbReference type="Pfam" id="PF00496">
    <property type="entry name" value="SBP_bac_5"/>
    <property type="match status" value="1"/>
</dbReference>
<evidence type="ECO:0000256" key="1">
    <source>
        <dbReference type="ARBA" id="ARBA00004196"/>
    </source>
</evidence>
<organism evidence="6 7">
    <name type="scientific">Actinokineospora terrae</name>
    <dbReference type="NCBI Taxonomy" id="155974"/>
    <lineage>
        <taxon>Bacteria</taxon>
        <taxon>Bacillati</taxon>
        <taxon>Actinomycetota</taxon>
        <taxon>Actinomycetes</taxon>
        <taxon>Pseudonocardiales</taxon>
        <taxon>Pseudonocardiaceae</taxon>
        <taxon>Actinokineospora</taxon>
    </lineage>
</organism>
<accession>A0A1H9X6D5</accession>
<comment type="similarity">
    <text evidence="2">Belongs to the bacterial solute-binding protein 5 family.</text>
</comment>
<protein>
    <submittedName>
        <fullName evidence="6">Peptide/nickel transport system substrate-binding protein</fullName>
    </submittedName>
</protein>
<dbReference type="AlphaFoldDB" id="A0A1H9X6D5"/>
<reference evidence="7" key="1">
    <citation type="submission" date="2016-10" db="EMBL/GenBank/DDBJ databases">
        <authorList>
            <person name="Varghese N."/>
            <person name="Submissions S."/>
        </authorList>
    </citation>
    <scope>NUCLEOTIDE SEQUENCE [LARGE SCALE GENOMIC DNA]</scope>
    <source>
        <strain evidence="7">DSM 44260</strain>
    </source>
</reference>
<dbReference type="RefSeq" id="WP_092784688.1">
    <property type="nucleotide sequence ID" value="NZ_FOGI01000013.1"/>
</dbReference>
<dbReference type="STRING" id="155974.SAMN04487818_11337"/>
<keyword evidence="3" id="KW-0813">Transport</keyword>
<dbReference type="InterPro" id="IPR030678">
    <property type="entry name" value="Peptide/Ni-bd"/>
</dbReference>